<dbReference type="Pfam" id="PF21683">
    <property type="entry name" value="GpP-like_1st"/>
    <property type="match status" value="1"/>
</dbReference>
<dbReference type="InterPro" id="IPR053982">
    <property type="entry name" value="Gp44/GpP-like_C"/>
</dbReference>
<evidence type="ECO:0000259" key="4">
    <source>
        <dbReference type="Pfam" id="PF22255"/>
    </source>
</evidence>
<evidence type="ECO:0000259" key="2">
    <source>
        <dbReference type="Pfam" id="PF21683"/>
    </source>
</evidence>
<evidence type="ECO:0000313" key="6">
    <source>
        <dbReference type="EMBL" id="SBV67789.1"/>
    </source>
</evidence>
<dbReference type="Gene3D" id="3.30.1920.10">
    <property type="entry name" value="Baseplate protein-like domains - 2 layer sandwich fold"/>
    <property type="match status" value="1"/>
</dbReference>
<feature type="domain" description="Baseplate hub protein gp44/GpP-like second" evidence="4">
    <location>
        <begin position="96"/>
        <end position="179"/>
    </location>
</feature>
<dbReference type="Gene3D" id="3.55.50.10">
    <property type="entry name" value="Baseplate protein-like domains"/>
    <property type="match status" value="1"/>
</dbReference>
<dbReference type="InterPro" id="IPR023399">
    <property type="entry name" value="Baseplate-like_2-layer_sand"/>
</dbReference>
<accession>A0A212IMA3</accession>
<dbReference type="PIRSF" id="PIRSF004440">
    <property type="entry name" value="GpP"/>
    <property type="match status" value="1"/>
</dbReference>
<dbReference type="SUPFAM" id="SSF69279">
    <property type="entry name" value="Phage tail proteins"/>
    <property type="match status" value="2"/>
</dbReference>
<feature type="domain" description="Baseplate hub protein gp44/GpP-like C-terminal" evidence="3">
    <location>
        <begin position="263"/>
        <end position="345"/>
    </location>
</feature>
<protein>
    <recommendedName>
        <fullName evidence="7">Phage tail protein</fullName>
    </recommendedName>
</protein>
<feature type="compositionally biased region" description="Basic residues" evidence="1">
    <location>
        <begin position="352"/>
        <end position="361"/>
    </location>
</feature>
<dbReference type="InterPro" id="IPR053981">
    <property type="entry name" value="Gp44/GpP-like_2nd"/>
</dbReference>
<dbReference type="EMBL" id="FLUA01000049">
    <property type="protein sequence ID" value="SBV66228.1"/>
    <property type="molecule type" value="Genomic_DNA"/>
</dbReference>
<evidence type="ECO:0008006" key="7">
    <source>
        <dbReference type="Google" id="ProtNLM"/>
    </source>
</evidence>
<dbReference type="InterPro" id="IPR049354">
    <property type="entry name" value="GpP-like_N"/>
</dbReference>
<dbReference type="Pfam" id="PF21929">
    <property type="entry name" value="GpP_4th"/>
    <property type="match status" value="1"/>
</dbReference>
<reference evidence="6" key="1">
    <citation type="submission" date="2016-04" db="EMBL/GenBank/DDBJ databases">
        <authorList>
            <person name="Evans L.H."/>
            <person name="Alamgir A."/>
            <person name="Owens N."/>
            <person name="Weber N.D."/>
            <person name="Virtaneva K."/>
            <person name="Barbian K."/>
            <person name="Babar A."/>
            <person name="Rosenke K."/>
        </authorList>
    </citation>
    <scope>NUCLEOTIDE SEQUENCE</scope>
    <source>
        <strain evidence="5">86-2</strain>
        <strain evidence="6">92-3</strain>
    </source>
</reference>
<sequence length="367" mass="39754">MDNSQTPEAVVLTVAGQQWDGWTDMSVTSSLDAIAGEFDLTITTQWSEAAPRTIKEGLPCSVTIGADKVLNGYIDDFIPSYDAENVSIRVMGRDKTGDLVDSSVVHKSGQWKGVRLEQLAAEIAKPYGITVINETDTGEAFPSVVLEQGETGFELLDRLAKQRGVLLTSNADGNLVITRASKKRASVALVLGENILAARGRFSWRERASQYIVKGSSSAGGAAWDDQPAKVIGGRQVSIDDDEINRYRPKILVNEDSLTVGGASTRGDWYKARMMGEANTTEITVAGWRENGDTGPLWKTNLLTDIRDPVQNLDTTWLVKSVTLTEGDGGRITVLALVPPESLDLPQTQAKSRGKKAKKAKVTATWD</sequence>
<evidence type="ECO:0000313" key="5">
    <source>
        <dbReference type="EMBL" id="SBV66228.1"/>
    </source>
</evidence>
<evidence type="ECO:0000259" key="3">
    <source>
        <dbReference type="Pfam" id="PF21929"/>
    </source>
</evidence>
<dbReference type="EMBL" id="FLUB01000020">
    <property type="protein sequence ID" value="SBV67789.1"/>
    <property type="molecule type" value="Genomic_DNA"/>
</dbReference>
<dbReference type="RefSeq" id="WP_175329962.1">
    <property type="nucleotide sequence ID" value="NZ_LT598669.1"/>
</dbReference>
<proteinExistence type="predicted"/>
<dbReference type="InterPro" id="IPR026276">
    <property type="entry name" value="Baseplate_GpP"/>
</dbReference>
<gene>
    <name evidence="5" type="ORF">KL86CIT2_50079</name>
    <name evidence="6" type="ORF">KM92CIT3_80532</name>
</gene>
<dbReference type="Gene3D" id="2.30.300.10">
    <property type="entry name" value="Baseplate protein-like domain - beta roll fold"/>
    <property type="match status" value="1"/>
</dbReference>
<dbReference type="Pfam" id="PF22255">
    <property type="entry name" value="Gp44-like_2nd"/>
    <property type="match status" value="1"/>
</dbReference>
<organism evidence="6">
    <name type="scientific">uncultured Citrobacter sp</name>
    <dbReference type="NCBI Taxonomy" id="200446"/>
    <lineage>
        <taxon>Bacteria</taxon>
        <taxon>Pseudomonadati</taxon>
        <taxon>Pseudomonadota</taxon>
        <taxon>Gammaproteobacteria</taxon>
        <taxon>Enterobacterales</taxon>
        <taxon>Enterobacteriaceae</taxon>
        <taxon>Citrobacter</taxon>
        <taxon>environmental samples</taxon>
    </lineage>
</organism>
<evidence type="ECO:0000256" key="1">
    <source>
        <dbReference type="SAM" id="MobiDB-lite"/>
    </source>
</evidence>
<feature type="region of interest" description="Disordered" evidence="1">
    <location>
        <begin position="346"/>
        <end position="367"/>
    </location>
</feature>
<name>A0A212IMA3_9ENTR</name>
<feature type="domain" description="Baseplate hub protein gp44-like N-terminal" evidence="2">
    <location>
        <begin position="10"/>
        <end position="94"/>
    </location>
</feature>
<dbReference type="AlphaFoldDB" id="A0A212IMA3"/>